<dbReference type="NCBIfam" id="NF004041">
    <property type="entry name" value="PRK05541.1"/>
    <property type="match status" value="1"/>
</dbReference>
<feature type="domain" description="APS kinase" evidence="4">
    <location>
        <begin position="262"/>
        <end position="406"/>
    </location>
</feature>
<dbReference type="PANTHER" id="PTHR43584">
    <property type="entry name" value="NUCLEOTIDYL TRANSFERASE"/>
    <property type="match status" value="1"/>
</dbReference>
<dbReference type="InterPro" id="IPR027417">
    <property type="entry name" value="P-loop_NTPase"/>
</dbReference>
<organism evidence="5 6">
    <name type="scientific">Clostridium carnis</name>
    <dbReference type="NCBI Taxonomy" id="1530"/>
    <lineage>
        <taxon>Bacteria</taxon>
        <taxon>Bacillati</taxon>
        <taxon>Bacillota</taxon>
        <taxon>Clostridia</taxon>
        <taxon>Eubacteriales</taxon>
        <taxon>Clostridiaceae</taxon>
        <taxon>Clostridium</taxon>
    </lineage>
</organism>
<accession>A0ABY6SV56</accession>
<evidence type="ECO:0000256" key="2">
    <source>
        <dbReference type="ARBA" id="ARBA00022695"/>
    </source>
</evidence>
<dbReference type="Pfam" id="PF01583">
    <property type="entry name" value="APS_kinase"/>
    <property type="match status" value="1"/>
</dbReference>
<feature type="domain" description="Nucleotidyl transferase" evidence="3">
    <location>
        <begin position="2"/>
        <end position="116"/>
    </location>
</feature>
<dbReference type="EMBL" id="UYIN01000009">
    <property type="protein sequence ID" value="VDG72430.1"/>
    <property type="molecule type" value="Genomic_DNA"/>
</dbReference>
<keyword evidence="1 5" id="KW-0808">Transferase</keyword>
<dbReference type="Pfam" id="PF00483">
    <property type="entry name" value="NTP_transferase"/>
    <property type="match status" value="1"/>
</dbReference>
<keyword evidence="2" id="KW-0548">Nucleotidyltransferase</keyword>
<sequence>MKVVILAAGQGTRLQPLTDDKPKCMVCINNKSILLRQLEVMKECGIKEEDIFIVAGYKYDVIEEYIKNTKVNLIINEEFKNTNMVYSLMCLENLFQFEKEIIVSYGDIIYNSNILKKIIISKESISIVADNGWYNYWLERNENPLDDAETFIMDENKNLIEIGKKTGSIDKIQSQYIGLLKFKNDGLNAILNICKKLRKLSFIDRKTVGSYKSYNEMYMTDMLQELIDEGKKIKVIEINRGWFEIDSIKDLKIAEESIDLKRGTVYWITGLSGAGKTTIGKRLYKKIKEVKENIIFLDGDELRVVFNNFDYSYSGRKDLSKKYSNLCNMIAEQGIDVIICTISMFDYIRRWNRENIINYKEIYIKVPICELKKRNQKELYKNNRHNNVVGVDIEFEEPKESDLVIENNGDYTPEEIVEYIYKKIEI</sequence>
<comment type="caution">
    <text evidence="5">The sequence shown here is derived from an EMBL/GenBank/DDBJ whole genome shotgun (WGS) entry which is preliminary data.</text>
</comment>
<evidence type="ECO:0000256" key="1">
    <source>
        <dbReference type="ARBA" id="ARBA00022679"/>
    </source>
</evidence>
<dbReference type="CDD" id="cd02523">
    <property type="entry name" value="PC_cytidylyltransferase"/>
    <property type="match status" value="1"/>
</dbReference>
<name>A0ABY6SV56_9CLOT</name>
<dbReference type="PANTHER" id="PTHR43584:SF8">
    <property type="entry name" value="N-ACETYLMURAMATE ALPHA-1-PHOSPHATE URIDYLYLTRANSFERASE"/>
    <property type="match status" value="1"/>
</dbReference>
<evidence type="ECO:0000259" key="4">
    <source>
        <dbReference type="Pfam" id="PF01583"/>
    </source>
</evidence>
<reference evidence="5 6" key="1">
    <citation type="submission" date="2018-11" db="EMBL/GenBank/DDBJ databases">
        <authorList>
            <consortium name="Pathogen Informatics"/>
        </authorList>
    </citation>
    <scope>NUCLEOTIDE SEQUENCE [LARGE SCALE GENOMIC DNA]</scope>
    <source>
        <strain evidence="5 6">NCTC10913</strain>
    </source>
</reference>
<dbReference type="InterPro" id="IPR005835">
    <property type="entry name" value="NTP_transferase_dom"/>
</dbReference>
<dbReference type="SUPFAM" id="SSF52540">
    <property type="entry name" value="P-loop containing nucleoside triphosphate hydrolases"/>
    <property type="match status" value="1"/>
</dbReference>
<dbReference type="Gene3D" id="3.90.550.10">
    <property type="entry name" value="Spore Coat Polysaccharide Biosynthesis Protein SpsA, Chain A"/>
    <property type="match status" value="1"/>
</dbReference>
<protein>
    <submittedName>
        <fullName evidence="5">Adenylylsulfate kinase</fullName>
        <ecNumber evidence="5">2.7.1.25</ecNumber>
    </submittedName>
</protein>
<dbReference type="SUPFAM" id="SSF53448">
    <property type="entry name" value="Nucleotide-diphospho-sugar transferases"/>
    <property type="match status" value="1"/>
</dbReference>
<keyword evidence="5" id="KW-0418">Kinase</keyword>
<dbReference type="GO" id="GO:0004020">
    <property type="term" value="F:adenylylsulfate kinase activity"/>
    <property type="evidence" value="ECO:0007669"/>
    <property type="project" value="UniProtKB-EC"/>
</dbReference>
<proteinExistence type="predicted"/>
<dbReference type="EC" id="2.7.1.25" evidence="5"/>
<evidence type="ECO:0000313" key="5">
    <source>
        <dbReference type="EMBL" id="VDG72430.1"/>
    </source>
</evidence>
<evidence type="ECO:0000259" key="3">
    <source>
        <dbReference type="Pfam" id="PF00483"/>
    </source>
</evidence>
<dbReference type="InterPro" id="IPR050065">
    <property type="entry name" value="GlmU-like"/>
</dbReference>
<keyword evidence="6" id="KW-1185">Reference proteome</keyword>
<evidence type="ECO:0000313" key="6">
    <source>
        <dbReference type="Proteomes" id="UP000277570"/>
    </source>
</evidence>
<dbReference type="InterPro" id="IPR059117">
    <property type="entry name" value="APS_kinase_dom"/>
</dbReference>
<dbReference type="Gene3D" id="3.40.50.300">
    <property type="entry name" value="P-loop containing nucleotide triphosphate hydrolases"/>
    <property type="match status" value="1"/>
</dbReference>
<gene>
    <name evidence="5" type="primary">cysC</name>
    <name evidence="5" type="ORF">NCTC10913_02754</name>
</gene>
<dbReference type="Proteomes" id="UP000277570">
    <property type="component" value="Unassembled WGS sequence"/>
</dbReference>
<dbReference type="RefSeq" id="WP_125148969.1">
    <property type="nucleotide sequence ID" value="NZ_UYIN01000009.1"/>
</dbReference>
<dbReference type="InterPro" id="IPR029044">
    <property type="entry name" value="Nucleotide-diphossugar_trans"/>
</dbReference>